<keyword evidence="2" id="KW-1185">Reference proteome</keyword>
<reference evidence="1 2" key="1">
    <citation type="submission" date="2023-02" db="EMBL/GenBank/DDBJ databases">
        <title>LHISI_Scaffold_Assembly.</title>
        <authorList>
            <person name="Stuart O.P."/>
            <person name="Cleave R."/>
            <person name="Magrath M.J.L."/>
            <person name="Mikheyev A.S."/>
        </authorList>
    </citation>
    <scope>NUCLEOTIDE SEQUENCE [LARGE SCALE GENOMIC DNA]</scope>
    <source>
        <strain evidence="1">Daus_M_001</strain>
        <tissue evidence="1">Leg muscle</tissue>
    </source>
</reference>
<accession>A0ABQ9HJ49</accession>
<dbReference type="Proteomes" id="UP001159363">
    <property type="component" value="Chromosome 4"/>
</dbReference>
<protein>
    <submittedName>
        <fullName evidence="1">Uncharacterized protein</fullName>
    </submittedName>
</protein>
<sequence>MARLRSNYVALTDVVPHSRHLSEFGKRVMPSDSLSQRVFAPLNRLYVKDGFTTTRQSGKTAPTQTKIFHQPIRSKIFVSWNRARRCRWSAGFLGDLPFPPALHSGAAPYSPRFSLIGSQYFDVKSRPNLFTHSFSSSARKYTKFVIDLPVG</sequence>
<comment type="caution">
    <text evidence="1">The sequence shown here is derived from an EMBL/GenBank/DDBJ whole genome shotgun (WGS) entry which is preliminary data.</text>
</comment>
<evidence type="ECO:0000313" key="2">
    <source>
        <dbReference type="Proteomes" id="UP001159363"/>
    </source>
</evidence>
<name>A0ABQ9HJ49_9NEOP</name>
<organism evidence="1 2">
    <name type="scientific">Dryococelus australis</name>
    <dbReference type="NCBI Taxonomy" id="614101"/>
    <lineage>
        <taxon>Eukaryota</taxon>
        <taxon>Metazoa</taxon>
        <taxon>Ecdysozoa</taxon>
        <taxon>Arthropoda</taxon>
        <taxon>Hexapoda</taxon>
        <taxon>Insecta</taxon>
        <taxon>Pterygota</taxon>
        <taxon>Neoptera</taxon>
        <taxon>Polyneoptera</taxon>
        <taxon>Phasmatodea</taxon>
        <taxon>Verophasmatodea</taxon>
        <taxon>Anareolatae</taxon>
        <taxon>Phasmatidae</taxon>
        <taxon>Eurycanthinae</taxon>
        <taxon>Dryococelus</taxon>
    </lineage>
</organism>
<proteinExistence type="predicted"/>
<evidence type="ECO:0000313" key="1">
    <source>
        <dbReference type="EMBL" id="KAJ8884368.1"/>
    </source>
</evidence>
<gene>
    <name evidence="1" type="ORF">PR048_016225</name>
</gene>
<dbReference type="EMBL" id="JARBHB010000005">
    <property type="protein sequence ID" value="KAJ8884368.1"/>
    <property type="molecule type" value="Genomic_DNA"/>
</dbReference>